<evidence type="ECO:0000313" key="10">
    <source>
        <dbReference type="EMBL" id="KAA8895955.1"/>
    </source>
</evidence>
<keyword evidence="7" id="KW-0326">Glycosidase</keyword>
<evidence type="ECO:0000256" key="3">
    <source>
        <dbReference type="ARBA" id="ARBA00022824"/>
    </source>
</evidence>
<dbReference type="InterPro" id="IPR044674">
    <property type="entry name" value="EDEM1/2/3"/>
</dbReference>
<comment type="cofactor">
    <cofactor evidence="6">
        <name>Ca(2+)</name>
        <dbReference type="ChEBI" id="CHEBI:29108"/>
    </cofactor>
</comment>
<dbReference type="GO" id="GO:0036503">
    <property type="term" value="P:ERAD pathway"/>
    <property type="evidence" value="ECO:0007669"/>
    <property type="project" value="UniProtKB-ARBA"/>
</dbReference>
<keyword evidence="3" id="KW-0256">Endoplasmic reticulum</keyword>
<name>A0A5J5EJV5_9PEZI</name>
<dbReference type="EC" id="3.2.1.-" evidence="7"/>
<dbReference type="OrthoDB" id="8118055at2759"/>
<evidence type="ECO:0000313" key="11">
    <source>
        <dbReference type="Proteomes" id="UP000326924"/>
    </source>
</evidence>
<dbReference type="SUPFAM" id="SSF48225">
    <property type="entry name" value="Seven-hairpin glycosidases"/>
    <property type="match status" value="1"/>
</dbReference>
<dbReference type="PANTHER" id="PTHR45679:SF5">
    <property type="entry name" value="ER DEGRADATION-ENHANCING ALPHA-MANNOSIDASE-LIKE PROTEIN 1"/>
    <property type="match status" value="1"/>
</dbReference>
<dbReference type="InParanoid" id="A0A5J5EJV5"/>
<evidence type="ECO:0000256" key="7">
    <source>
        <dbReference type="RuleBase" id="RU361193"/>
    </source>
</evidence>
<feature type="active site" description="Proton donor" evidence="5">
    <location>
        <position position="456"/>
    </location>
</feature>
<comment type="subcellular location">
    <subcellularLocation>
        <location evidence="1">Endoplasmic reticulum</location>
    </subcellularLocation>
</comment>
<evidence type="ECO:0000256" key="1">
    <source>
        <dbReference type="ARBA" id="ARBA00004240"/>
    </source>
</evidence>
<dbReference type="GO" id="GO:0005509">
    <property type="term" value="F:calcium ion binding"/>
    <property type="evidence" value="ECO:0007669"/>
    <property type="project" value="InterPro"/>
</dbReference>
<dbReference type="GO" id="GO:1904380">
    <property type="term" value="P:endoplasmic reticulum mannose trimming"/>
    <property type="evidence" value="ECO:0007669"/>
    <property type="project" value="InterPro"/>
</dbReference>
<sequence length="960" mass="106171">MALFLFLLCLLAPASAMTPARKLQLRDEARDMFRHGWESYWQNAFPEDEVHRSIVNCRAVLTVRANPRDIGTNDAMGEFSLTAIDSLSTMAVMAKSSEVEAERFWEAVSELARIYWYNAPKDAYASANRSSAWGRFQGRPRSTRGFDIDAKVQVFEITIRGLGGLLSAHLFATNALPGLPASSRAGFQYRDELLHLAEDLGRRLLPALTQSPTGIPYPRINLRHGLPHGVKNPRYYNRILGSPQYQHDAELEHPSEKFWQHPSPKSVKRERPDEETTETCTAGAGSLVLEFTTLSRLTGNPIFEEAAKRAFDAIWRRRSAIGLVGAGVDAESGSWTGANSGIGAGIDSFFEYAFKSYILMAGNAEETYFLDVWEKARAALERHVLVREPAPWWNNVHVNTGAGIQGGAWIDSLGGFFAGTLSQAGGASPEDDALDLAVRGNLVYSALWNRYNALPERFNTRLSSIEGGLSWYPGRPEFIESTYLLYRATKDPFWLHVGEMAMRDLKRRCWAPCGWAGLQDVRTGERQNRMESFWLSETWKYMFLLFDEENPLHKLDAPWVFTTEGHPIVLPRTPSNSSSVPPPRTCRRPPPLGFFSSTASRPDLFHAAYFTKLHLSKTSDSTIASTNPSDLYLSPTNSTFYPYTLPQYLVPPNATCAPLPTRDSLELFFPEGFTAPHALAASTLLSRFTPKVQRVNNGVRILSLDSLRLSLLANVDDDRLRINKVSGVQLGREEVVYIDRNLIAGIKDANFDVVSDSNVLDLVLALKPYASDGEGGLLQDLLSKLGLADISLNDLLSSLDMPPITGNFDNDDAEATLPAVIARGMGAVKVEDLRAGSVYIADDTACSGLLPRGAALVEVVVVKRGGCTFADKISNVPDSRTVKLVIVEDYQSNARKGLKGMIAPVVDGEQLNAWGRNRVHRVGLVMVRSGVQWERVKSVSVKMRVGVWVQGREVGGLEIT</sequence>
<evidence type="ECO:0000256" key="9">
    <source>
        <dbReference type="SAM" id="SignalP"/>
    </source>
</evidence>
<feature type="active site" description="Proton donor" evidence="5">
    <location>
        <position position="156"/>
    </location>
</feature>
<evidence type="ECO:0000256" key="6">
    <source>
        <dbReference type="PIRSR" id="PIRSR601382-2"/>
    </source>
</evidence>
<dbReference type="Proteomes" id="UP000326924">
    <property type="component" value="Unassembled WGS sequence"/>
</dbReference>
<keyword evidence="6" id="KW-0479">Metal-binding</keyword>
<dbReference type="EMBL" id="VXIS01000234">
    <property type="protein sequence ID" value="KAA8895955.1"/>
    <property type="molecule type" value="Genomic_DNA"/>
</dbReference>
<dbReference type="PANTHER" id="PTHR45679">
    <property type="entry name" value="ER DEGRADATION-ENHANCING ALPHA-MANNOSIDASE-LIKE PROTEIN 2"/>
    <property type="match status" value="1"/>
</dbReference>
<dbReference type="InterPro" id="IPR012341">
    <property type="entry name" value="6hp_glycosidase-like_sf"/>
</dbReference>
<protein>
    <recommendedName>
        <fullName evidence="7">alpha-1,2-Mannosidase</fullName>
        <ecNumber evidence="7">3.2.1.-</ecNumber>
    </recommendedName>
</protein>
<dbReference type="FunCoup" id="A0A5J5EJV5">
    <property type="interactions" value="569"/>
</dbReference>
<dbReference type="Pfam" id="PF01532">
    <property type="entry name" value="Glyco_hydro_47"/>
    <property type="match status" value="2"/>
</dbReference>
<feature type="binding site" evidence="6">
    <location>
        <position position="563"/>
    </location>
    <ligand>
        <name>Ca(2+)</name>
        <dbReference type="ChEBI" id="CHEBI:29108"/>
    </ligand>
</feature>
<dbReference type="InterPro" id="IPR036026">
    <property type="entry name" value="Seven-hairpin_glycosidases"/>
</dbReference>
<dbReference type="InterPro" id="IPR001382">
    <property type="entry name" value="Glyco_hydro_47"/>
</dbReference>
<accession>A0A5J5EJV5</accession>
<comment type="similarity">
    <text evidence="2 7">Belongs to the glycosyl hydrolase 47 family.</text>
</comment>
<feature type="active site" evidence="5">
    <location>
        <position position="477"/>
    </location>
</feature>
<dbReference type="GO" id="GO:0005975">
    <property type="term" value="P:carbohydrate metabolic process"/>
    <property type="evidence" value="ECO:0007669"/>
    <property type="project" value="InterPro"/>
</dbReference>
<feature type="region of interest" description="Disordered" evidence="8">
    <location>
        <begin position="254"/>
        <end position="280"/>
    </location>
</feature>
<dbReference type="AlphaFoldDB" id="A0A5J5EJV5"/>
<keyword evidence="4" id="KW-0325">Glycoprotein</keyword>
<organism evidence="10 11">
    <name type="scientific">Sphaerosporella brunnea</name>
    <dbReference type="NCBI Taxonomy" id="1250544"/>
    <lineage>
        <taxon>Eukaryota</taxon>
        <taxon>Fungi</taxon>
        <taxon>Dikarya</taxon>
        <taxon>Ascomycota</taxon>
        <taxon>Pezizomycotina</taxon>
        <taxon>Pezizomycetes</taxon>
        <taxon>Pezizales</taxon>
        <taxon>Pyronemataceae</taxon>
        <taxon>Sphaerosporella</taxon>
    </lineage>
</organism>
<evidence type="ECO:0000256" key="5">
    <source>
        <dbReference type="PIRSR" id="PIRSR601382-1"/>
    </source>
</evidence>
<keyword evidence="9" id="KW-0732">Signal</keyword>
<feature type="chain" id="PRO_5023870585" description="alpha-1,2-Mannosidase" evidence="9">
    <location>
        <begin position="17"/>
        <end position="960"/>
    </location>
</feature>
<dbReference type="Gene3D" id="1.50.10.10">
    <property type="match status" value="1"/>
</dbReference>
<feature type="signal peptide" evidence="9">
    <location>
        <begin position="1"/>
        <end position="16"/>
    </location>
</feature>
<comment type="caution">
    <text evidence="10">The sequence shown here is derived from an EMBL/GenBank/DDBJ whole genome shotgun (WGS) entry which is preliminary data.</text>
</comment>
<dbReference type="GO" id="GO:0044322">
    <property type="term" value="C:endoplasmic reticulum quality control compartment"/>
    <property type="evidence" value="ECO:0007669"/>
    <property type="project" value="GOC"/>
</dbReference>
<evidence type="ECO:0000256" key="8">
    <source>
        <dbReference type="SAM" id="MobiDB-lite"/>
    </source>
</evidence>
<dbReference type="GO" id="GO:0016020">
    <property type="term" value="C:membrane"/>
    <property type="evidence" value="ECO:0007669"/>
    <property type="project" value="InterPro"/>
</dbReference>
<dbReference type="GO" id="GO:0004571">
    <property type="term" value="F:mannosyl-oligosaccharide 1,2-alpha-mannosidase activity"/>
    <property type="evidence" value="ECO:0007669"/>
    <property type="project" value="InterPro"/>
</dbReference>
<evidence type="ECO:0000256" key="2">
    <source>
        <dbReference type="ARBA" id="ARBA00007658"/>
    </source>
</evidence>
<keyword evidence="11" id="KW-1185">Reference proteome</keyword>
<proteinExistence type="inferred from homology"/>
<reference evidence="10 11" key="1">
    <citation type="submission" date="2019-09" db="EMBL/GenBank/DDBJ databases">
        <title>Draft genome of the ectomycorrhizal ascomycete Sphaerosporella brunnea.</title>
        <authorList>
            <consortium name="DOE Joint Genome Institute"/>
            <person name="Benucci G.M."/>
            <person name="Marozzi G."/>
            <person name="Antonielli L."/>
            <person name="Sanchez S."/>
            <person name="Marco P."/>
            <person name="Wang X."/>
            <person name="Falini L.B."/>
            <person name="Barry K."/>
            <person name="Haridas S."/>
            <person name="Lipzen A."/>
            <person name="Labutti K."/>
            <person name="Grigoriev I.V."/>
            <person name="Murat C."/>
            <person name="Martin F."/>
            <person name="Albertini E."/>
            <person name="Donnini D."/>
            <person name="Bonito G."/>
        </authorList>
    </citation>
    <scope>NUCLEOTIDE SEQUENCE [LARGE SCALE GENOMIC DNA]</scope>
    <source>
        <strain evidence="10 11">Sb_GMNB300</strain>
    </source>
</reference>
<dbReference type="UniPathway" id="UPA00378"/>
<keyword evidence="6" id="KW-0106">Calcium</keyword>
<feature type="active site" evidence="5">
    <location>
        <position position="347"/>
    </location>
</feature>
<evidence type="ECO:0000256" key="4">
    <source>
        <dbReference type="ARBA" id="ARBA00023180"/>
    </source>
</evidence>
<gene>
    <name evidence="10" type="ORF">FN846DRAFT_893695</name>
</gene>
<keyword evidence="7 10" id="KW-0378">Hydrolase</keyword>
<dbReference type="PRINTS" id="PR00747">
    <property type="entry name" value="GLYHDRLASE47"/>
</dbReference>